<feature type="domain" description="HTH lysR-type" evidence="5">
    <location>
        <begin position="6"/>
        <end position="63"/>
    </location>
</feature>
<dbReference type="PROSITE" id="PS50931">
    <property type="entry name" value="HTH_LYSR"/>
    <property type="match status" value="1"/>
</dbReference>
<dbReference type="EMBL" id="JACIDX010000025">
    <property type="protein sequence ID" value="MBB3957501.1"/>
    <property type="molecule type" value="Genomic_DNA"/>
</dbReference>
<dbReference type="GO" id="GO:0006351">
    <property type="term" value="P:DNA-templated transcription"/>
    <property type="evidence" value="ECO:0007669"/>
    <property type="project" value="TreeGrafter"/>
</dbReference>
<evidence type="ECO:0000259" key="5">
    <source>
        <dbReference type="PROSITE" id="PS50931"/>
    </source>
</evidence>
<dbReference type="Pfam" id="PF03466">
    <property type="entry name" value="LysR_substrate"/>
    <property type="match status" value="1"/>
</dbReference>
<proteinExistence type="inferred from homology"/>
<organism evidence="6 7">
    <name type="scientific">Novosphingobium sediminicola</name>
    <dbReference type="NCBI Taxonomy" id="563162"/>
    <lineage>
        <taxon>Bacteria</taxon>
        <taxon>Pseudomonadati</taxon>
        <taxon>Pseudomonadota</taxon>
        <taxon>Alphaproteobacteria</taxon>
        <taxon>Sphingomonadales</taxon>
        <taxon>Sphingomonadaceae</taxon>
        <taxon>Novosphingobium</taxon>
    </lineage>
</organism>
<gene>
    <name evidence="6" type="ORF">GGR38_004475</name>
</gene>
<dbReference type="SUPFAM" id="SSF46785">
    <property type="entry name" value="Winged helix' DNA-binding domain"/>
    <property type="match status" value="1"/>
</dbReference>
<dbReference type="InterPro" id="IPR000847">
    <property type="entry name" value="LysR_HTH_N"/>
</dbReference>
<dbReference type="InterPro" id="IPR036388">
    <property type="entry name" value="WH-like_DNA-bd_sf"/>
</dbReference>
<dbReference type="PANTHER" id="PTHR30537">
    <property type="entry name" value="HTH-TYPE TRANSCRIPTIONAL REGULATOR"/>
    <property type="match status" value="1"/>
</dbReference>
<keyword evidence="4" id="KW-0804">Transcription</keyword>
<dbReference type="Proteomes" id="UP000548867">
    <property type="component" value="Unassembled WGS sequence"/>
</dbReference>
<comment type="similarity">
    <text evidence="1">Belongs to the LysR transcriptional regulatory family.</text>
</comment>
<accession>A0A7W6CQW4</accession>
<dbReference type="InterPro" id="IPR036390">
    <property type="entry name" value="WH_DNA-bd_sf"/>
</dbReference>
<protein>
    <submittedName>
        <fullName evidence="6">DNA-binding transcriptional LysR family regulator</fullName>
    </submittedName>
</protein>
<dbReference type="InterPro" id="IPR005119">
    <property type="entry name" value="LysR_subst-bd"/>
</dbReference>
<evidence type="ECO:0000256" key="2">
    <source>
        <dbReference type="ARBA" id="ARBA00023015"/>
    </source>
</evidence>
<dbReference type="PANTHER" id="PTHR30537:SF3">
    <property type="entry name" value="TRANSCRIPTIONAL REGULATORY PROTEIN"/>
    <property type="match status" value="1"/>
</dbReference>
<keyword evidence="2" id="KW-0805">Transcription regulation</keyword>
<dbReference type="AlphaFoldDB" id="A0A7W6CQW4"/>
<evidence type="ECO:0000256" key="3">
    <source>
        <dbReference type="ARBA" id="ARBA00023125"/>
    </source>
</evidence>
<sequence length="290" mass="31715">MSSTPLEWSDLPVFLAIAREGTLGAAARKLGQSQPTMGRRLRALEEATSTALFQRTADGFVLTDEGAVMLRHAERMEAEAQALSRELAGNEQRLEGMLRLTCSDWFGRIVLAPILAEFHRCHPGVVVETLTDPRIYSLARREADLVLRIAPFDEPEVIARRLMTVPYALYAPAGYGPDDYRSLGDDVPVVVMDTGFGGMPDVGWLMQSLPAARIVARSNSREMQAQLCALGTGLAVLPKPLGAATPGLVEVDLGSAPPSRETWLGYHRDLKRLPRLRALLDLMVESAALR</sequence>
<dbReference type="RefSeq" id="WP_183628859.1">
    <property type="nucleotide sequence ID" value="NZ_JACIDX010000025.1"/>
</dbReference>
<keyword evidence="3 6" id="KW-0238">DNA-binding</keyword>
<comment type="caution">
    <text evidence="6">The sequence shown here is derived from an EMBL/GenBank/DDBJ whole genome shotgun (WGS) entry which is preliminary data.</text>
</comment>
<evidence type="ECO:0000256" key="4">
    <source>
        <dbReference type="ARBA" id="ARBA00023163"/>
    </source>
</evidence>
<reference evidence="6 7" key="1">
    <citation type="submission" date="2020-08" db="EMBL/GenBank/DDBJ databases">
        <title>Genomic Encyclopedia of Type Strains, Phase IV (KMG-IV): sequencing the most valuable type-strain genomes for metagenomic binning, comparative biology and taxonomic classification.</title>
        <authorList>
            <person name="Goeker M."/>
        </authorList>
    </citation>
    <scope>NUCLEOTIDE SEQUENCE [LARGE SCALE GENOMIC DNA]</scope>
    <source>
        <strain evidence="6 7">DSM 27057</strain>
    </source>
</reference>
<dbReference type="Gene3D" id="1.10.10.10">
    <property type="entry name" value="Winged helix-like DNA-binding domain superfamily/Winged helix DNA-binding domain"/>
    <property type="match status" value="1"/>
</dbReference>
<name>A0A7W6CQW4_9SPHN</name>
<dbReference type="GO" id="GO:0003700">
    <property type="term" value="F:DNA-binding transcription factor activity"/>
    <property type="evidence" value="ECO:0007669"/>
    <property type="project" value="InterPro"/>
</dbReference>
<dbReference type="GO" id="GO:0043565">
    <property type="term" value="F:sequence-specific DNA binding"/>
    <property type="evidence" value="ECO:0007669"/>
    <property type="project" value="TreeGrafter"/>
</dbReference>
<evidence type="ECO:0000313" key="6">
    <source>
        <dbReference type="EMBL" id="MBB3957501.1"/>
    </source>
</evidence>
<keyword evidence="7" id="KW-1185">Reference proteome</keyword>
<dbReference type="PRINTS" id="PR00039">
    <property type="entry name" value="HTHLYSR"/>
</dbReference>
<dbReference type="SUPFAM" id="SSF53850">
    <property type="entry name" value="Periplasmic binding protein-like II"/>
    <property type="match status" value="1"/>
</dbReference>
<dbReference type="Gene3D" id="3.40.190.290">
    <property type="match status" value="1"/>
</dbReference>
<dbReference type="Pfam" id="PF00126">
    <property type="entry name" value="HTH_1"/>
    <property type="match status" value="1"/>
</dbReference>
<dbReference type="InterPro" id="IPR058163">
    <property type="entry name" value="LysR-type_TF_proteobact-type"/>
</dbReference>
<evidence type="ECO:0000256" key="1">
    <source>
        <dbReference type="ARBA" id="ARBA00009437"/>
    </source>
</evidence>
<evidence type="ECO:0000313" key="7">
    <source>
        <dbReference type="Proteomes" id="UP000548867"/>
    </source>
</evidence>